<dbReference type="InterPro" id="IPR050099">
    <property type="entry name" value="SIS_GmhA/DiaA_subfam"/>
</dbReference>
<comment type="cofactor">
    <cofactor evidence="9">
        <name>Zn(2+)</name>
        <dbReference type="ChEBI" id="CHEBI:29105"/>
    </cofactor>
    <text evidence="9">Binds 1 zinc ion per subunit.</text>
</comment>
<comment type="pathway">
    <text evidence="9">Carbohydrate biosynthesis; D-glycero-D-manno-heptose 7-phosphate biosynthesis; D-glycero-alpha-D-manno-heptose 7-phosphate and D-glycero-beta-D-manno-heptose 7-phosphate from sedoheptulose 7-phosphate: step 1/1.</text>
</comment>
<dbReference type="Gene3D" id="1.20.1260.10">
    <property type="match status" value="1"/>
</dbReference>
<feature type="binding site" evidence="9">
    <location>
        <position position="178"/>
    </location>
    <ligand>
        <name>Zn(2+)</name>
        <dbReference type="ChEBI" id="CHEBI:29105"/>
    </ligand>
</feature>
<dbReference type="Proteomes" id="UP001484239">
    <property type="component" value="Unassembled WGS sequence"/>
</dbReference>
<dbReference type="InterPro" id="IPR012347">
    <property type="entry name" value="Ferritin-like"/>
</dbReference>
<dbReference type="Gene3D" id="3.40.50.10490">
    <property type="entry name" value="Glucose-6-phosphate isomerase like protein, domain 1"/>
    <property type="match status" value="1"/>
</dbReference>
<dbReference type="InterPro" id="IPR046348">
    <property type="entry name" value="SIS_dom_sf"/>
</dbReference>
<comment type="subcellular location">
    <subcellularLocation>
        <location evidence="2 9">Cytoplasm</location>
    </subcellularLocation>
</comment>
<feature type="binding site" evidence="9">
    <location>
        <position position="63"/>
    </location>
    <ligand>
        <name>substrate</name>
    </ligand>
</feature>
<evidence type="ECO:0000259" key="10">
    <source>
        <dbReference type="PROSITE" id="PS51464"/>
    </source>
</evidence>
<feature type="binding site" evidence="9">
    <location>
        <position position="123"/>
    </location>
    <ligand>
        <name>substrate</name>
    </ligand>
</feature>
<dbReference type="CDD" id="cd00657">
    <property type="entry name" value="Ferritin_like"/>
    <property type="match status" value="1"/>
</dbReference>
<dbReference type="PANTHER" id="PTHR30390:SF6">
    <property type="entry name" value="DNAA INITIATOR-ASSOCIATING PROTEIN DIAA"/>
    <property type="match status" value="1"/>
</dbReference>
<evidence type="ECO:0000256" key="4">
    <source>
        <dbReference type="ARBA" id="ARBA00022490"/>
    </source>
</evidence>
<name>A0ABU9EDY6_9BACT</name>
<organism evidence="11 12">
    <name type="scientific">Gaopeijia maritima</name>
    <dbReference type="NCBI Taxonomy" id="3119007"/>
    <lineage>
        <taxon>Bacteria</taxon>
        <taxon>Pseudomonadati</taxon>
        <taxon>Gemmatimonadota</taxon>
        <taxon>Longimicrobiia</taxon>
        <taxon>Gaopeijiales</taxon>
        <taxon>Gaopeijiaceae</taxon>
        <taxon>Gaopeijia</taxon>
    </lineage>
</organism>
<accession>A0ABU9EDY6</accession>
<feature type="binding site" evidence="9">
    <location>
        <begin position="92"/>
        <end position="93"/>
    </location>
    <ligand>
        <name>substrate</name>
    </ligand>
</feature>
<feature type="binding site" evidence="9">
    <location>
        <position position="63"/>
    </location>
    <ligand>
        <name>Zn(2+)</name>
        <dbReference type="ChEBI" id="CHEBI:29105"/>
    </ligand>
</feature>
<dbReference type="SUPFAM" id="SSF53697">
    <property type="entry name" value="SIS domain"/>
    <property type="match status" value="1"/>
</dbReference>
<dbReference type="PROSITE" id="PS51464">
    <property type="entry name" value="SIS"/>
    <property type="match status" value="1"/>
</dbReference>
<dbReference type="HAMAP" id="MF_00067">
    <property type="entry name" value="GmhA"/>
    <property type="match status" value="1"/>
</dbReference>
<dbReference type="Pfam" id="PF13580">
    <property type="entry name" value="SIS_2"/>
    <property type="match status" value="1"/>
</dbReference>
<feature type="binding site" evidence="9">
    <location>
        <begin position="118"/>
        <end position="120"/>
    </location>
    <ligand>
        <name>substrate</name>
    </ligand>
</feature>
<dbReference type="InterPro" id="IPR035461">
    <property type="entry name" value="GmhA/DiaA"/>
</dbReference>
<keyword evidence="6 9" id="KW-0862">Zinc</keyword>
<evidence type="ECO:0000256" key="1">
    <source>
        <dbReference type="ARBA" id="ARBA00000348"/>
    </source>
</evidence>
<feature type="binding site" evidence="9">
    <location>
        <position position="59"/>
    </location>
    <ligand>
        <name>Zn(2+)</name>
        <dbReference type="ChEBI" id="CHEBI:29105"/>
    </ligand>
</feature>
<feature type="binding site" evidence="9">
    <location>
        <position position="170"/>
    </location>
    <ligand>
        <name>substrate</name>
    </ligand>
</feature>
<evidence type="ECO:0000313" key="12">
    <source>
        <dbReference type="Proteomes" id="UP001484239"/>
    </source>
</evidence>
<protein>
    <recommendedName>
        <fullName evidence="9">Phosphoheptose isomerase</fullName>
        <ecNumber evidence="9">5.3.1.28</ecNumber>
    </recommendedName>
    <alternativeName>
        <fullName evidence="9">Sedoheptulose 7-phosphate isomerase</fullName>
    </alternativeName>
</protein>
<evidence type="ECO:0000256" key="9">
    <source>
        <dbReference type="HAMAP-Rule" id="MF_00067"/>
    </source>
</evidence>
<dbReference type="CDD" id="cd05006">
    <property type="entry name" value="SIS_GmhA"/>
    <property type="match status" value="1"/>
</dbReference>
<evidence type="ECO:0000256" key="7">
    <source>
        <dbReference type="ARBA" id="ARBA00023235"/>
    </source>
</evidence>
<evidence type="ECO:0000256" key="8">
    <source>
        <dbReference type="ARBA" id="ARBA00023277"/>
    </source>
</evidence>
<feature type="domain" description="SIS" evidence="10">
    <location>
        <begin position="35"/>
        <end position="228"/>
    </location>
</feature>
<dbReference type="InterPro" id="IPR001347">
    <property type="entry name" value="SIS_dom"/>
</dbReference>
<gene>
    <name evidence="9" type="primary">gmhA</name>
    <name evidence="11" type="ORF">WI372_14995</name>
</gene>
<comment type="caution">
    <text evidence="11">The sequence shown here is derived from an EMBL/GenBank/DDBJ whole genome shotgun (WGS) entry which is preliminary data.</text>
</comment>
<feature type="binding site" evidence="9">
    <location>
        <position position="170"/>
    </location>
    <ligand>
        <name>Zn(2+)</name>
        <dbReference type="ChEBI" id="CHEBI:29105"/>
    </ligand>
</feature>
<feature type="binding site" evidence="9">
    <location>
        <begin position="50"/>
        <end position="52"/>
    </location>
    <ligand>
        <name>substrate</name>
    </ligand>
</feature>
<reference evidence="11 12" key="1">
    <citation type="submission" date="2024-02" db="EMBL/GenBank/DDBJ databases">
        <title>A novel Gemmatimonadota bacterium.</title>
        <authorList>
            <person name="Du Z.-J."/>
            <person name="Ye Y.-Q."/>
        </authorList>
    </citation>
    <scope>NUCLEOTIDE SEQUENCE [LARGE SCALE GENOMIC DNA]</scope>
    <source>
        <strain evidence="11 12">DH-20</strain>
    </source>
</reference>
<comment type="function">
    <text evidence="9">Catalyzes the isomerization of sedoheptulose 7-phosphate in D-glycero-D-manno-heptose 7-phosphate.</text>
</comment>
<proteinExistence type="inferred from homology"/>
<dbReference type="EC" id="5.3.1.28" evidence="9"/>
<keyword evidence="4 9" id="KW-0963">Cytoplasm</keyword>
<sequence>MNQQRITRHLSELARVAEATATHLSDEVAAVADLTLRTLRRGGTLYFCGNGGSAADSQHLAAEYVVRFARDRRALPALALTVDTSALTAAANDFGFDEIFARQVAALGRPGDLLFLHSTSGRSANLLRAAEVARQAGLKTVALLARDGGPLKERVDVALVVPTEVTAHAQEIHIALGHAICDLVDEAWSTPAPDPAMVAALESLRRMEKAQTLWYRALASRAEDEDDAVLSERFNGLHADEQHHLSRITARLLELEVETAELRSVAAPPLPGDDWAPAVREREQAEVAAYEAALEGPLDAETRAVLVEILESERHHLAQLGGKWMPA</sequence>
<keyword evidence="12" id="KW-1185">Reference proteome</keyword>
<evidence type="ECO:0000256" key="6">
    <source>
        <dbReference type="ARBA" id="ARBA00022833"/>
    </source>
</evidence>
<evidence type="ECO:0000256" key="5">
    <source>
        <dbReference type="ARBA" id="ARBA00022723"/>
    </source>
</evidence>
<dbReference type="PANTHER" id="PTHR30390">
    <property type="entry name" value="SEDOHEPTULOSE 7-PHOSPHATE ISOMERASE / DNAA INITIATOR-ASSOCIATING FACTOR FOR REPLICATION INITIATION"/>
    <property type="match status" value="1"/>
</dbReference>
<dbReference type="InterPro" id="IPR009078">
    <property type="entry name" value="Ferritin-like_SF"/>
</dbReference>
<dbReference type="SUPFAM" id="SSF47240">
    <property type="entry name" value="Ferritin-like"/>
    <property type="match status" value="1"/>
</dbReference>
<keyword evidence="7 9" id="KW-0413">Isomerase</keyword>
<comment type="similarity">
    <text evidence="3 9">Belongs to the SIS family. GmhA subfamily.</text>
</comment>
<evidence type="ECO:0000256" key="2">
    <source>
        <dbReference type="ARBA" id="ARBA00004496"/>
    </source>
</evidence>
<keyword evidence="8 9" id="KW-0119">Carbohydrate metabolism</keyword>
<dbReference type="EMBL" id="JBBHLI010000010">
    <property type="protein sequence ID" value="MEK9502298.1"/>
    <property type="molecule type" value="Genomic_DNA"/>
</dbReference>
<evidence type="ECO:0000313" key="11">
    <source>
        <dbReference type="EMBL" id="MEK9502298.1"/>
    </source>
</evidence>
<dbReference type="RefSeq" id="WP_405274391.1">
    <property type="nucleotide sequence ID" value="NZ_JBBHLI010000010.1"/>
</dbReference>
<evidence type="ECO:0000256" key="3">
    <source>
        <dbReference type="ARBA" id="ARBA00009894"/>
    </source>
</evidence>
<dbReference type="InterPro" id="IPR004515">
    <property type="entry name" value="Phosphoheptose_Isoase"/>
</dbReference>
<comment type="miscellaneous">
    <text evidence="9">The reaction produces a racemic mixture of D-glycero-alpha-D-manno-heptose 7-phosphate and D-glycero-beta-D-manno-heptose 7-phosphate.</text>
</comment>
<keyword evidence="5 9" id="KW-0479">Metal-binding</keyword>
<comment type="catalytic activity">
    <reaction evidence="1 9">
        <text>2 D-sedoheptulose 7-phosphate = D-glycero-alpha-D-manno-heptose 7-phosphate + D-glycero-beta-D-manno-heptose 7-phosphate</text>
        <dbReference type="Rhea" id="RHEA:27489"/>
        <dbReference type="ChEBI" id="CHEBI:57483"/>
        <dbReference type="ChEBI" id="CHEBI:60203"/>
        <dbReference type="ChEBI" id="CHEBI:60204"/>
        <dbReference type="EC" id="5.3.1.28"/>
    </reaction>
</comment>